<feature type="domain" description="HTH cro/C1-type" evidence="1">
    <location>
        <begin position="17"/>
        <end position="71"/>
    </location>
</feature>
<dbReference type="SMART" id="SM00530">
    <property type="entry name" value="HTH_XRE"/>
    <property type="match status" value="1"/>
</dbReference>
<dbReference type="Proteomes" id="UP000192277">
    <property type="component" value="Unassembled WGS sequence"/>
</dbReference>
<dbReference type="EMBL" id="LWBO01000004">
    <property type="protein sequence ID" value="OQP52135.1"/>
    <property type="molecule type" value="Genomic_DNA"/>
</dbReference>
<proteinExistence type="predicted"/>
<dbReference type="PROSITE" id="PS50943">
    <property type="entry name" value="HTH_CROC1"/>
    <property type="match status" value="1"/>
</dbReference>
<evidence type="ECO:0000259" key="1">
    <source>
        <dbReference type="PROSITE" id="PS50943"/>
    </source>
</evidence>
<dbReference type="Pfam" id="PF01381">
    <property type="entry name" value="HTH_3"/>
    <property type="match status" value="1"/>
</dbReference>
<keyword evidence="3" id="KW-1185">Reference proteome</keyword>
<dbReference type="RefSeq" id="WP_014220176.1">
    <property type="nucleotide sequence ID" value="NZ_LWBO01000004.1"/>
</dbReference>
<dbReference type="CDD" id="cd00093">
    <property type="entry name" value="HTH_XRE"/>
    <property type="match status" value="1"/>
</dbReference>
<dbReference type="InterPro" id="IPR001387">
    <property type="entry name" value="Cro/C1-type_HTH"/>
</dbReference>
<comment type="caution">
    <text evidence="2">The sequence shown here is derived from an EMBL/GenBank/DDBJ whole genome shotgun (WGS) entry which is preliminary data.</text>
</comment>
<reference evidence="2 3" key="1">
    <citation type="submission" date="2016-04" db="EMBL/GenBank/DDBJ databases">
        <authorList>
            <person name="Chen L."/>
            <person name="Zhuang W."/>
            <person name="Wang G."/>
        </authorList>
    </citation>
    <scope>NUCLEOTIDE SEQUENCE [LARGE SCALE GENOMIC DNA]</scope>
    <source>
        <strain evidence="3">GR20</strain>
    </source>
</reference>
<evidence type="ECO:0000313" key="3">
    <source>
        <dbReference type="Proteomes" id="UP000192277"/>
    </source>
</evidence>
<accession>A0ABX3P057</accession>
<dbReference type="InterPro" id="IPR010982">
    <property type="entry name" value="Lambda_DNA-bd_dom_sf"/>
</dbReference>
<evidence type="ECO:0000313" key="2">
    <source>
        <dbReference type="EMBL" id="OQP52135.1"/>
    </source>
</evidence>
<dbReference type="Gene3D" id="1.10.260.40">
    <property type="entry name" value="lambda repressor-like DNA-binding domains"/>
    <property type="match status" value="1"/>
</dbReference>
<name>A0ABX3P057_9BACT</name>
<protein>
    <submittedName>
        <fullName evidence="2">Transcriptional regulator</fullName>
    </submittedName>
</protein>
<organism evidence="2 3">
    <name type="scientific">Niastella koreensis</name>
    <dbReference type="NCBI Taxonomy" id="354356"/>
    <lineage>
        <taxon>Bacteria</taxon>
        <taxon>Pseudomonadati</taxon>
        <taxon>Bacteroidota</taxon>
        <taxon>Chitinophagia</taxon>
        <taxon>Chitinophagales</taxon>
        <taxon>Chitinophagaceae</taxon>
        <taxon>Niastella</taxon>
    </lineage>
</organism>
<gene>
    <name evidence="2" type="ORF">A4D02_23325</name>
</gene>
<sequence length="96" mass="11203">MDSQKYTHQLEQFGKRLKQVRKEKGKTQLDIEVATGINNGDISRIENGKTNIEFITIAKLAEALDVEMFELFRFETSISKKEKGQVQKDRMIKKRK</sequence>
<dbReference type="SUPFAM" id="SSF47413">
    <property type="entry name" value="lambda repressor-like DNA-binding domains"/>
    <property type="match status" value="1"/>
</dbReference>